<dbReference type="EMBL" id="MHIA01000032">
    <property type="protein sequence ID" value="OGY41260.1"/>
    <property type="molecule type" value="Genomic_DNA"/>
</dbReference>
<feature type="chain" id="PRO_5009581351" evidence="2">
    <location>
        <begin position="27"/>
        <end position="119"/>
    </location>
</feature>
<dbReference type="InterPro" id="IPR043993">
    <property type="entry name" value="T4SS_pilin"/>
</dbReference>
<gene>
    <name evidence="3" type="ORF">A2Y67_02270</name>
</gene>
<keyword evidence="1" id="KW-0812">Transmembrane</keyword>
<feature type="signal peptide" evidence="2">
    <location>
        <begin position="1"/>
        <end position="26"/>
    </location>
</feature>
<reference evidence="3 4" key="1">
    <citation type="journal article" date="2016" name="Nat. Commun.">
        <title>Thousands of microbial genomes shed light on interconnected biogeochemical processes in an aquifer system.</title>
        <authorList>
            <person name="Anantharaman K."/>
            <person name="Brown C.T."/>
            <person name="Hug L.A."/>
            <person name="Sharon I."/>
            <person name="Castelle C.J."/>
            <person name="Probst A.J."/>
            <person name="Thomas B.C."/>
            <person name="Singh A."/>
            <person name="Wilkins M.J."/>
            <person name="Karaoz U."/>
            <person name="Brodie E.L."/>
            <person name="Williams K.H."/>
            <person name="Hubbard S.S."/>
            <person name="Banfield J.F."/>
        </authorList>
    </citation>
    <scope>NUCLEOTIDE SEQUENCE [LARGE SCALE GENOMIC DNA]</scope>
</reference>
<keyword evidence="1" id="KW-0472">Membrane</keyword>
<name>A0A1G1XNU7_9BACT</name>
<protein>
    <submittedName>
        <fullName evidence="3">Uncharacterized protein</fullName>
    </submittedName>
</protein>
<proteinExistence type="predicted"/>
<dbReference type="Pfam" id="PF18895">
    <property type="entry name" value="T4SS_pilin"/>
    <property type="match status" value="1"/>
</dbReference>
<comment type="caution">
    <text evidence="3">The sequence shown here is derived from an EMBL/GenBank/DDBJ whole genome shotgun (WGS) entry which is preliminary data.</text>
</comment>
<keyword evidence="1" id="KW-1133">Transmembrane helix</keyword>
<feature type="transmembrane region" description="Helical" evidence="1">
    <location>
        <begin position="50"/>
        <end position="75"/>
    </location>
</feature>
<evidence type="ECO:0000313" key="4">
    <source>
        <dbReference type="Proteomes" id="UP000176260"/>
    </source>
</evidence>
<keyword evidence="2" id="KW-0732">Signal</keyword>
<evidence type="ECO:0000256" key="1">
    <source>
        <dbReference type="SAM" id="Phobius"/>
    </source>
</evidence>
<organism evidence="3 4">
    <name type="scientific">Candidatus Buchananbacteria bacterium RBG_13_39_9</name>
    <dbReference type="NCBI Taxonomy" id="1797531"/>
    <lineage>
        <taxon>Bacteria</taxon>
        <taxon>Candidatus Buchananiibacteriota</taxon>
    </lineage>
</organism>
<sequence length="119" mass="12188">MFGLLKKSVYFLLSIISLLITSQALAQSDYGLSATAGAAGLPSTGGLPEAIGLITGAAVALAGSIFLFLMVYGAIMMMISAGDQTKVTKGKDIIKWAIFGAIVLGAAYAITTLVINTLK</sequence>
<accession>A0A1G1XNU7</accession>
<dbReference type="AlphaFoldDB" id="A0A1G1XNU7"/>
<evidence type="ECO:0000256" key="2">
    <source>
        <dbReference type="SAM" id="SignalP"/>
    </source>
</evidence>
<feature type="transmembrane region" description="Helical" evidence="1">
    <location>
        <begin position="96"/>
        <end position="115"/>
    </location>
</feature>
<evidence type="ECO:0000313" key="3">
    <source>
        <dbReference type="EMBL" id="OGY41260.1"/>
    </source>
</evidence>
<dbReference type="Proteomes" id="UP000176260">
    <property type="component" value="Unassembled WGS sequence"/>
</dbReference>